<evidence type="ECO:0000313" key="4">
    <source>
        <dbReference type="Proteomes" id="UP001259572"/>
    </source>
</evidence>
<reference evidence="3 4" key="1">
    <citation type="submission" date="2023-05" db="EMBL/GenBank/DDBJ databases">
        <authorList>
            <person name="Guo Y."/>
        </authorList>
    </citation>
    <scope>NUCLEOTIDE SEQUENCE [LARGE SCALE GENOMIC DNA]</scope>
    <source>
        <strain evidence="3 4">GR2756</strain>
    </source>
</reference>
<keyword evidence="2" id="KW-1133">Transmembrane helix</keyword>
<organism evidence="3 4">
    <name type="scientific">Sphingosinicella rhizophila</name>
    <dbReference type="NCBI Taxonomy" id="3050082"/>
    <lineage>
        <taxon>Bacteria</taxon>
        <taxon>Pseudomonadati</taxon>
        <taxon>Pseudomonadota</taxon>
        <taxon>Alphaproteobacteria</taxon>
        <taxon>Sphingomonadales</taxon>
        <taxon>Sphingosinicellaceae</taxon>
        <taxon>Sphingosinicella</taxon>
    </lineage>
</organism>
<keyword evidence="2" id="KW-0812">Transmembrane</keyword>
<feature type="transmembrane region" description="Helical" evidence="2">
    <location>
        <begin position="6"/>
        <end position="28"/>
    </location>
</feature>
<keyword evidence="2" id="KW-0472">Membrane</keyword>
<dbReference type="Proteomes" id="UP001259572">
    <property type="component" value="Unassembled WGS sequence"/>
</dbReference>
<evidence type="ECO:0000256" key="1">
    <source>
        <dbReference type="SAM" id="Coils"/>
    </source>
</evidence>
<proteinExistence type="predicted"/>
<protein>
    <recommendedName>
        <fullName evidence="5">Lipopolysaccharide assembly protein A domain-containing protein</fullName>
    </recommendedName>
</protein>
<evidence type="ECO:0008006" key="5">
    <source>
        <dbReference type="Google" id="ProtNLM"/>
    </source>
</evidence>
<keyword evidence="1" id="KW-0175">Coiled coil</keyword>
<dbReference type="RefSeq" id="WP_315724477.1">
    <property type="nucleotide sequence ID" value="NZ_JAVUPU010000002.1"/>
</dbReference>
<sequence>MTAFTIDQWIVLALVFLLGLVLGMIFMAGGKWKRRYRDEVHRREELEAENRRLQAEAQEIASLRNAATRSGHRPDSERGPL</sequence>
<evidence type="ECO:0000256" key="2">
    <source>
        <dbReference type="SAM" id="Phobius"/>
    </source>
</evidence>
<accession>A0ABU3Q557</accession>
<feature type="coiled-coil region" evidence="1">
    <location>
        <begin position="36"/>
        <end position="66"/>
    </location>
</feature>
<comment type="caution">
    <text evidence="3">The sequence shown here is derived from an EMBL/GenBank/DDBJ whole genome shotgun (WGS) entry which is preliminary data.</text>
</comment>
<name>A0ABU3Q557_9SPHN</name>
<dbReference type="EMBL" id="JAVUPU010000002">
    <property type="protein sequence ID" value="MDT9598452.1"/>
    <property type="molecule type" value="Genomic_DNA"/>
</dbReference>
<keyword evidence="4" id="KW-1185">Reference proteome</keyword>
<evidence type="ECO:0000313" key="3">
    <source>
        <dbReference type="EMBL" id="MDT9598452.1"/>
    </source>
</evidence>
<gene>
    <name evidence="3" type="ORF">RQX22_05760</name>
</gene>